<protein>
    <submittedName>
        <fullName evidence="2">Uncharacterized protein</fullName>
    </submittedName>
</protein>
<feature type="region of interest" description="Disordered" evidence="1">
    <location>
        <begin position="243"/>
        <end position="269"/>
    </location>
</feature>
<evidence type="ECO:0000256" key="1">
    <source>
        <dbReference type="SAM" id="MobiDB-lite"/>
    </source>
</evidence>
<reference evidence="2" key="1">
    <citation type="submission" date="2021-02" db="EMBL/GenBank/DDBJ databases">
        <authorList>
            <person name="Nowell W R."/>
        </authorList>
    </citation>
    <scope>NUCLEOTIDE SEQUENCE</scope>
</reference>
<proteinExistence type="predicted"/>
<dbReference type="Proteomes" id="UP000663854">
    <property type="component" value="Unassembled WGS sequence"/>
</dbReference>
<dbReference type="Proteomes" id="UP000663870">
    <property type="component" value="Unassembled WGS sequence"/>
</dbReference>
<dbReference type="AlphaFoldDB" id="A0A813PM18"/>
<evidence type="ECO:0000313" key="2">
    <source>
        <dbReference type="EMBL" id="CAF0757371.1"/>
    </source>
</evidence>
<dbReference type="EMBL" id="CAJNOL010000023">
    <property type="protein sequence ID" value="CAF0757371.1"/>
    <property type="molecule type" value="Genomic_DNA"/>
</dbReference>
<dbReference type="EMBL" id="CAJNOH010000029">
    <property type="protein sequence ID" value="CAF0782257.1"/>
    <property type="molecule type" value="Genomic_DNA"/>
</dbReference>
<keyword evidence="4" id="KW-1185">Reference proteome</keyword>
<organism evidence="2 4">
    <name type="scientific">Rotaria sordida</name>
    <dbReference type="NCBI Taxonomy" id="392033"/>
    <lineage>
        <taxon>Eukaryota</taxon>
        <taxon>Metazoa</taxon>
        <taxon>Spiralia</taxon>
        <taxon>Gnathifera</taxon>
        <taxon>Rotifera</taxon>
        <taxon>Eurotatoria</taxon>
        <taxon>Bdelloidea</taxon>
        <taxon>Philodinida</taxon>
        <taxon>Philodinidae</taxon>
        <taxon>Rotaria</taxon>
    </lineage>
</organism>
<evidence type="ECO:0000313" key="4">
    <source>
        <dbReference type="Proteomes" id="UP000663870"/>
    </source>
</evidence>
<sequence>MSHKTITTQDICIFSTILQDNIIDKNISNMPILKDFIDLFRDIMHIEFVKKIYLELINDEIGPANAIDDIVFSDIINSTIEEALEKRGISFGNLSTCYTAITCFDRTLIINKNIILLRLIDKVKRLSDHTVMLGGLLITVLHEFFHILRRTIIKKAFNPFYERTLPRIISSRSNILITEGGLQLEDKLFGTIYQTIGHLDGMFLLNYNNWKNKNHDDFKKCFNDMKTRDLDTNSIFNRWILPSKGSPMNNNDNDENNIEETPKESSPLDRLNLPGCVLAASWYQFQS</sequence>
<name>A0A813PM18_9BILA</name>
<evidence type="ECO:0000313" key="3">
    <source>
        <dbReference type="EMBL" id="CAF0782257.1"/>
    </source>
</evidence>
<comment type="caution">
    <text evidence="2">The sequence shown here is derived from an EMBL/GenBank/DDBJ whole genome shotgun (WGS) entry which is preliminary data.</text>
</comment>
<gene>
    <name evidence="2" type="ORF">JXQ802_LOCUS2014</name>
    <name evidence="3" type="ORF">PYM288_LOCUS3685</name>
</gene>
<accession>A0A813PM18</accession>